<accession>A0A9N8F3D1</accession>
<organism evidence="2 3">
    <name type="scientific">Seminavis robusta</name>
    <dbReference type="NCBI Taxonomy" id="568900"/>
    <lineage>
        <taxon>Eukaryota</taxon>
        <taxon>Sar</taxon>
        <taxon>Stramenopiles</taxon>
        <taxon>Ochrophyta</taxon>
        <taxon>Bacillariophyta</taxon>
        <taxon>Bacillariophyceae</taxon>
        <taxon>Bacillariophycidae</taxon>
        <taxon>Naviculales</taxon>
        <taxon>Naviculaceae</taxon>
        <taxon>Seminavis</taxon>
    </lineage>
</organism>
<evidence type="ECO:0000313" key="3">
    <source>
        <dbReference type="Proteomes" id="UP001153069"/>
    </source>
</evidence>
<dbReference type="EMBL" id="CAICTM010003070">
    <property type="protein sequence ID" value="CAB9530839.1"/>
    <property type="molecule type" value="Genomic_DNA"/>
</dbReference>
<evidence type="ECO:0000313" key="2">
    <source>
        <dbReference type="EMBL" id="CAB9530839.1"/>
    </source>
</evidence>
<dbReference type="Proteomes" id="UP001153069">
    <property type="component" value="Unassembled WGS sequence"/>
</dbReference>
<gene>
    <name evidence="2" type="ORF">SEMRO_3072_G343190.1</name>
</gene>
<name>A0A9N8F3D1_9STRA</name>
<dbReference type="AlphaFoldDB" id="A0A9N8F3D1"/>
<sequence>MEMMTTALCRNSNNPNPNNHDVRDDGANEDATGAMPIPDSALQWQLIQVETMVAGGQSASENQIPVVKRGTPGTGRPTPISIILQSAMAIISKEEVEEEG</sequence>
<reference evidence="2" key="1">
    <citation type="submission" date="2020-06" db="EMBL/GenBank/DDBJ databases">
        <authorList>
            <consortium name="Plant Systems Biology data submission"/>
        </authorList>
    </citation>
    <scope>NUCLEOTIDE SEQUENCE</scope>
    <source>
        <strain evidence="2">D6</strain>
    </source>
</reference>
<keyword evidence="3" id="KW-1185">Reference proteome</keyword>
<feature type="region of interest" description="Disordered" evidence="1">
    <location>
        <begin position="56"/>
        <end position="78"/>
    </location>
</feature>
<protein>
    <submittedName>
        <fullName evidence="2">Uncharacterized protein</fullName>
    </submittedName>
</protein>
<proteinExistence type="predicted"/>
<evidence type="ECO:0000256" key="1">
    <source>
        <dbReference type="SAM" id="MobiDB-lite"/>
    </source>
</evidence>
<feature type="region of interest" description="Disordered" evidence="1">
    <location>
        <begin position="1"/>
        <end position="35"/>
    </location>
</feature>
<comment type="caution">
    <text evidence="2">The sequence shown here is derived from an EMBL/GenBank/DDBJ whole genome shotgun (WGS) entry which is preliminary data.</text>
</comment>